<accession>A0A0A9DR75</accession>
<sequence length="59" mass="6352">MPTTANCSSFYPKHGQFPCSTPRGHLKNFGVCCHCCKLHSRAGAVVTLLLIAATNFVQS</sequence>
<proteinExistence type="predicted"/>
<dbReference type="EMBL" id="GBRH01209760">
    <property type="protein sequence ID" value="JAD88135.1"/>
    <property type="molecule type" value="Transcribed_RNA"/>
</dbReference>
<protein>
    <submittedName>
        <fullName evidence="1">Uncharacterized protein</fullName>
    </submittedName>
</protein>
<dbReference type="AlphaFoldDB" id="A0A0A9DR75"/>
<name>A0A0A9DR75_ARUDO</name>
<organism evidence="1">
    <name type="scientific">Arundo donax</name>
    <name type="common">Giant reed</name>
    <name type="synonym">Donax arundinaceus</name>
    <dbReference type="NCBI Taxonomy" id="35708"/>
    <lineage>
        <taxon>Eukaryota</taxon>
        <taxon>Viridiplantae</taxon>
        <taxon>Streptophyta</taxon>
        <taxon>Embryophyta</taxon>
        <taxon>Tracheophyta</taxon>
        <taxon>Spermatophyta</taxon>
        <taxon>Magnoliopsida</taxon>
        <taxon>Liliopsida</taxon>
        <taxon>Poales</taxon>
        <taxon>Poaceae</taxon>
        <taxon>PACMAD clade</taxon>
        <taxon>Arundinoideae</taxon>
        <taxon>Arundineae</taxon>
        <taxon>Arundo</taxon>
    </lineage>
</organism>
<reference evidence="1" key="2">
    <citation type="journal article" date="2015" name="Data Brief">
        <title>Shoot transcriptome of the giant reed, Arundo donax.</title>
        <authorList>
            <person name="Barrero R.A."/>
            <person name="Guerrero F.D."/>
            <person name="Moolhuijzen P."/>
            <person name="Goolsby J.A."/>
            <person name="Tidwell J."/>
            <person name="Bellgard S.E."/>
            <person name="Bellgard M.I."/>
        </authorList>
    </citation>
    <scope>NUCLEOTIDE SEQUENCE</scope>
    <source>
        <tissue evidence="1">Shoot tissue taken approximately 20 cm above the soil surface</tissue>
    </source>
</reference>
<reference evidence="1" key="1">
    <citation type="submission" date="2014-09" db="EMBL/GenBank/DDBJ databases">
        <authorList>
            <person name="Magalhaes I.L.F."/>
            <person name="Oliveira U."/>
            <person name="Santos F.R."/>
            <person name="Vidigal T.H.D.A."/>
            <person name="Brescovit A.D."/>
            <person name="Santos A.J."/>
        </authorList>
    </citation>
    <scope>NUCLEOTIDE SEQUENCE</scope>
    <source>
        <tissue evidence="1">Shoot tissue taken approximately 20 cm above the soil surface</tissue>
    </source>
</reference>
<evidence type="ECO:0000313" key="1">
    <source>
        <dbReference type="EMBL" id="JAD88135.1"/>
    </source>
</evidence>